<dbReference type="PANTHER" id="PTHR10030:SF37">
    <property type="entry name" value="ALPHA-L-FUCOSIDASE-RELATED"/>
    <property type="match status" value="1"/>
</dbReference>
<dbReference type="AlphaFoldDB" id="A0A7C8MY62"/>
<dbReference type="InterPro" id="IPR057739">
    <property type="entry name" value="Glyco_hydro_29_N"/>
</dbReference>
<dbReference type="GO" id="GO:0016139">
    <property type="term" value="P:glycoside catabolic process"/>
    <property type="evidence" value="ECO:0007669"/>
    <property type="project" value="TreeGrafter"/>
</dbReference>
<organism evidence="7 8">
    <name type="scientific">Xylaria multiplex</name>
    <dbReference type="NCBI Taxonomy" id="323545"/>
    <lineage>
        <taxon>Eukaryota</taxon>
        <taxon>Fungi</taxon>
        <taxon>Dikarya</taxon>
        <taxon>Ascomycota</taxon>
        <taxon>Pezizomycotina</taxon>
        <taxon>Sordariomycetes</taxon>
        <taxon>Xylariomycetidae</taxon>
        <taxon>Xylariales</taxon>
        <taxon>Xylariaceae</taxon>
        <taxon>Xylaria</taxon>
    </lineage>
</organism>
<dbReference type="GO" id="GO:0004560">
    <property type="term" value="F:alpha-L-fucosidase activity"/>
    <property type="evidence" value="ECO:0007669"/>
    <property type="project" value="UniProtKB-EC"/>
</dbReference>
<dbReference type="InParanoid" id="A0A7C8MY62"/>
<name>A0A7C8MY62_9PEZI</name>
<dbReference type="EC" id="3.2.1.51" evidence="2"/>
<proteinExistence type="inferred from homology"/>
<evidence type="ECO:0000256" key="4">
    <source>
        <dbReference type="ARBA" id="ARBA00022801"/>
    </source>
</evidence>
<dbReference type="Gene3D" id="3.20.20.80">
    <property type="entry name" value="Glycosidases"/>
    <property type="match status" value="1"/>
</dbReference>
<dbReference type="InterPro" id="IPR017853">
    <property type="entry name" value="GH"/>
</dbReference>
<evidence type="ECO:0000313" key="7">
    <source>
        <dbReference type="EMBL" id="KAF2963716.1"/>
    </source>
</evidence>
<dbReference type="EMBL" id="WUBL01000186">
    <property type="protein sequence ID" value="KAF2963716.1"/>
    <property type="molecule type" value="Genomic_DNA"/>
</dbReference>
<evidence type="ECO:0000256" key="1">
    <source>
        <dbReference type="ARBA" id="ARBA00007951"/>
    </source>
</evidence>
<dbReference type="Proteomes" id="UP000481858">
    <property type="component" value="Unassembled WGS sequence"/>
</dbReference>
<accession>A0A7C8MY62</accession>
<keyword evidence="8" id="KW-1185">Reference proteome</keyword>
<reference evidence="7 8" key="1">
    <citation type="submission" date="2019-12" db="EMBL/GenBank/DDBJ databases">
        <title>Draft genome sequence of the ascomycete Xylaria multiplex DSM 110363.</title>
        <authorList>
            <person name="Buettner E."/>
            <person name="Kellner H."/>
        </authorList>
    </citation>
    <scope>NUCLEOTIDE SEQUENCE [LARGE SCALE GENOMIC DNA]</scope>
    <source>
        <strain evidence="7 8">DSM 110363</strain>
    </source>
</reference>
<evidence type="ECO:0000259" key="6">
    <source>
        <dbReference type="Pfam" id="PF01120"/>
    </source>
</evidence>
<keyword evidence="3" id="KW-0732">Signal</keyword>
<sequence length="826" mass="91249">MRLYFGVAFVVTFTNADTLRMIGGYTHTHRNDGFAQGIAVFVLPPGVLSHSRCSCWAKQSIPLDISAIFNNKAFGTYPGEASFDRLNQSYPAPGAEHTPYYTSHTTGIVYSFPGYTGAGKQDNAVCAGQTIPIPQNISGHIFSVSFLVAGDREFATVAGQATFEYTDDSTASYELRSLNWFSWLTLNKGEIVFPFRFVESGVNWNTSHVFERTAPLPPGKTLRSITLPDLSANDARMHLFAVSLWVGGSSVTVQAVRPTQKWLEPGEQIVEVTINNSGEECVAGSGVKLTLIGHGFATVTPGRLKRLCPGDQRVVKIGVRGSPDAPVDVEVIIDGEVSGLATRFSNVTIGLDDWSPELDNLARHEAPDWFDGAKFGIFIHWGVYAVTGWGNSTPHESYAEWFWWYSTHHPQADPSDFYDYRLRTYGEEWAYDDTFPHFTASQFDPKTWVDLFAEAGAQYFVITSKHHDGFAIFDTKETSNRSSTQYGPKLDLVQELFDAAATYQPSLRRGTYFSLPEWFNPDFGPYGFDQLPADSVPGTNSWPGVPALSPYTGAVEPYTGHVPVEDFLADVMLPQMKILADDYEIDIMWCDIGAANVTAKFAAEWWNATRAAGRQVAINSRCGVAQAADFDTPEYATFASAQARKWESNMGMDPYSYGYNAATPDEAYMNASTLIRTLVDVVSKNGNLLLDIGPRADGTIVQPEVNTLQEAGRWIRAHGEALFNTTYWFVQSEIIAGGLDVRFTQTNDAFYLLFLEKPIVENGVVRVPASLPILEGDEVSLLAIEGGEDLAWNVSGEGAQKALNIEVNDVVLDEDEFCWVFEIKYS</sequence>
<keyword evidence="4" id="KW-0378">Hydrolase</keyword>
<dbReference type="GO" id="GO:0006004">
    <property type="term" value="P:fucose metabolic process"/>
    <property type="evidence" value="ECO:0007669"/>
    <property type="project" value="TreeGrafter"/>
</dbReference>
<evidence type="ECO:0000256" key="5">
    <source>
        <dbReference type="ARBA" id="ARBA00023295"/>
    </source>
</evidence>
<comment type="similarity">
    <text evidence="1">Belongs to the glycosyl hydrolase 29 family.</text>
</comment>
<keyword evidence="5" id="KW-0326">Glycosidase</keyword>
<comment type="caution">
    <text evidence="7">The sequence shown here is derived from an EMBL/GenBank/DDBJ whole genome shotgun (WGS) entry which is preliminary data.</text>
</comment>
<dbReference type="PANTHER" id="PTHR10030">
    <property type="entry name" value="ALPHA-L-FUCOSIDASE"/>
    <property type="match status" value="1"/>
</dbReference>
<evidence type="ECO:0000256" key="3">
    <source>
        <dbReference type="ARBA" id="ARBA00022729"/>
    </source>
</evidence>
<protein>
    <recommendedName>
        <fullName evidence="2">alpha-L-fucosidase</fullName>
        <ecNumber evidence="2">3.2.1.51</ecNumber>
    </recommendedName>
</protein>
<evidence type="ECO:0000256" key="2">
    <source>
        <dbReference type="ARBA" id="ARBA00012662"/>
    </source>
</evidence>
<dbReference type="SMART" id="SM00812">
    <property type="entry name" value="Alpha_L_fucos"/>
    <property type="match status" value="1"/>
</dbReference>
<gene>
    <name evidence="7" type="ORF">GQX73_g9856</name>
</gene>
<dbReference type="InterPro" id="IPR000933">
    <property type="entry name" value="Glyco_hydro_29"/>
</dbReference>
<dbReference type="Pfam" id="PF01120">
    <property type="entry name" value="Alpha_L_fucos"/>
    <property type="match status" value="1"/>
</dbReference>
<dbReference type="SUPFAM" id="SSF51445">
    <property type="entry name" value="(Trans)glycosidases"/>
    <property type="match status" value="1"/>
</dbReference>
<dbReference type="OrthoDB" id="6039950at2759"/>
<feature type="domain" description="Glycoside hydrolase family 29 N-terminal" evidence="6">
    <location>
        <begin position="354"/>
        <end position="720"/>
    </location>
</feature>
<evidence type="ECO:0000313" key="8">
    <source>
        <dbReference type="Proteomes" id="UP000481858"/>
    </source>
</evidence>